<dbReference type="KEGG" id="sus:Acid_0502"/>
<evidence type="ECO:0000313" key="2">
    <source>
        <dbReference type="EMBL" id="ABJ81512.1"/>
    </source>
</evidence>
<dbReference type="HOGENOM" id="CLU_1271584_0_0_0"/>
<dbReference type="PROSITE" id="PS51257">
    <property type="entry name" value="PROKAR_LIPOPROTEIN"/>
    <property type="match status" value="1"/>
</dbReference>
<reference evidence="2" key="1">
    <citation type="submission" date="2006-10" db="EMBL/GenBank/DDBJ databases">
        <title>Complete sequence of Solibacter usitatus Ellin6076.</title>
        <authorList>
            <consortium name="US DOE Joint Genome Institute"/>
            <person name="Copeland A."/>
            <person name="Lucas S."/>
            <person name="Lapidus A."/>
            <person name="Barry K."/>
            <person name="Detter J.C."/>
            <person name="Glavina del Rio T."/>
            <person name="Hammon N."/>
            <person name="Israni S."/>
            <person name="Dalin E."/>
            <person name="Tice H."/>
            <person name="Pitluck S."/>
            <person name="Thompson L.S."/>
            <person name="Brettin T."/>
            <person name="Bruce D."/>
            <person name="Han C."/>
            <person name="Tapia R."/>
            <person name="Gilna P."/>
            <person name="Schmutz J."/>
            <person name="Larimer F."/>
            <person name="Land M."/>
            <person name="Hauser L."/>
            <person name="Kyrpides N."/>
            <person name="Mikhailova N."/>
            <person name="Janssen P.H."/>
            <person name="Kuske C.R."/>
            <person name="Richardson P."/>
        </authorList>
    </citation>
    <scope>NUCLEOTIDE SEQUENCE</scope>
    <source>
        <strain evidence="2">Ellin6076</strain>
    </source>
</reference>
<dbReference type="InParanoid" id="Q02BQ4"/>
<protein>
    <recommendedName>
        <fullName evidence="3">PepSY domain-containing protein</fullName>
    </recommendedName>
</protein>
<gene>
    <name evidence="2" type="ordered locus">Acid_0502</name>
</gene>
<accession>Q02BQ4</accession>
<feature type="chain" id="PRO_5004163398" description="PepSY domain-containing protein" evidence="1">
    <location>
        <begin position="27"/>
        <end position="217"/>
    </location>
</feature>
<dbReference type="eggNOG" id="ENOG502ZMM4">
    <property type="taxonomic scope" value="Bacteria"/>
</dbReference>
<dbReference type="AlphaFoldDB" id="Q02BQ4"/>
<feature type="signal peptide" evidence="1">
    <location>
        <begin position="1"/>
        <end position="26"/>
    </location>
</feature>
<name>Q02BQ4_SOLUE</name>
<sequence length="217" mass="23539" precursor="true">MARRVYMRTSSFLLASALFAMLTACSDTPTSTTTAKKEPEKLEPVGGQTAIFKMYQMARSWAPDAQVLKMQSMHLTEAKDGAPGMAPAWQAIFVSAAKSQSRSYTYSIVDGEGNLHKGTFAGPEEGWSGKSGNNTPFLMAAIKVDTDAAYKTAMETPASKAADYDKKNPGKPITILLERTAKHPDPAWRIIWGESVGTSNFSVLIDASTGQYLETLR</sequence>
<evidence type="ECO:0000256" key="1">
    <source>
        <dbReference type="SAM" id="SignalP"/>
    </source>
</evidence>
<proteinExistence type="predicted"/>
<evidence type="ECO:0008006" key="3">
    <source>
        <dbReference type="Google" id="ProtNLM"/>
    </source>
</evidence>
<dbReference type="EMBL" id="CP000473">
    <property type="protein sequence ID" value="ABJ81512.1"/>
    <property type="molecule type" value="Genomic_DNA"/>
</dbReference>
<keyword evidence="1" id="KW-0732">Signal</keyword>
<organism evidence="2">
    <name type="scientific">Solibacter usitatus (strain Ellin6076)</name>
    <dbReference type="NCBI Taxonomy" id="234267"/>
    <lineage>
        <taxon>Bacteria</taxon>
        <taxon>Pseudomonadati</taxon>
        <taxon>Acidobacteriota</taxon>
        <taxon>Terriglobia</taxon>
        <taxon>Bryobacterales</taxon>
        <taxon>Solibacteraceae</taxon>
        <taxon>Candidatus Solibacter</taxon>
    </lineage>
</organism>